<organism evidence="3 4">
    <name type="scientific">Rhizopus oryzae</name>
    <name type="common">Mucormycosis agent</name>
    <name type="synonym">Rhizopus arrhizus var. delemar</name>
    <dbReference type="NCBI Taxonomy" id="64495"/>
    <lineage>
        <taxon>Eukaryota</taxon>
        <taxon>Fungi</taxon>
        <taxon>Fungi incertae sedis</taxon>
        <taxon>Mucoromycota</taxon>
        <taxon>Mucoromycotina</taxon>
        <taxon>Mucoromycetes</taxon>
        <taxon>Mucorales</taxon>
        <taxon>Mucorineae</taxon>
        <taxon>Rhizopodaceae</taxon>
        <taxon>Rhizopus</taxon>
    </lineage>
</organism>
<feature type="transmembrane region" description="Helical" evidence="2">
    <location>
        <begin position="167"/>
        <end position="186"/>
    </location>
</feature>
<keyword evidence="2" id="KW-0812">Transmembrane</keyword>
<accession>A0A9P6Y892</accession>
<dbReference type="AlphaFoldDB" id="A0A9P6Y892"/>
<sequence length="341" mass="38355">MNTSNPYILTAQPDEGELVAKLVSLFSSTVLSVLFGLKTFNVQFKYLSYSKWIVLVLYIFSWSFTVMGMLLVTTNNGNFTSCLMSIMVCDVLYCAAKITIYVWLIEKIYVVSASRKGRWNTLSYKLHISLLFPYVGIFILMITFHIAEIQDDGTCIIGLRPAGTIPLLVYDFGINLYMTILFIKPLMRMSGNTINFGSKKNSRLHEVALRTLVASVVCLVVSFANIFALVMLNGRERGLVCMTCCTVDVTVNVITVHWVTTQAPGKRSKETEMDHTNVSDLGHDVTKHQHEKVLGFKDIDLNIPHYSTSKVIVEDQRSSSESVLVPSYQDSHTSRKTLTKQ</sequence>
<evidence type="ECO:0000256" key="2">
    <source>
        <dbReference type="SAM" id="Phobius"/>
    </source>
</evidence>
<feature type="transmembrane region" description="Helical" evidence="2">
    <location>
        <begin position="207"/>
        <end position="232"/>
    </location>
</feature>
<reference evidence="3" key="1">
    <citation type="journal article" date="2020" name="Microb. Genom.">
        <title>Genetic diversity of clinical and environmental Mucorales isolates obtained from an investigation of mucormycosis cases among solid organ transplant recipients.</title>
        <authorList>
            <person name="Nguyen M.H."/>
            <person name="Kaul D."/>
            <person name="Muto C."/>
            <person name="Cheng S.J."/>
            <person name="Richter R.A."/>
            <person name="Bruno V.M."/>
            <person name="Liu G."/>
            <person name="Beyhan S."/>
            <person name="Sundermann A.J."/>
            <person name="Mounaud S."/>
            <person name="Pasculle A.W."/>
            <person name="Nierman W.C."/>
            <person name="Driscoll E."/>
            <person name="Cumbie R."/>
            <person name="Clancy C.J."/>
            <person name="Dupont C.L."/>
        </authorList>
    </citation>
    <scope>NUCLEOTIDE SEQUENCE</scope>
    <source>
        <strain evidence="3">GL16</strain>
    </source>
</reference>
<evidence type="ECO:0000313" key="4">
    <source>
        <dbReference type="Proteomes" id="UP000717996"/>
    </source>
</evidence>
<evidence type="ECO:0000313" key="3">
    <source>
        <dbReference type="EMBL" id="KAG1541086.1"/>
    </source>
</evidence>
<keyword evidence="2" id="KW-1133">Transmembrane helix</keyword>
<feature type="transmembrane region" description="Helical" evidence="2">
    <location>
        <begin position="84"/>
        <end position="105"/>
    </location>
</feature>
<dbReference type="PANTHER" id="PTHR38848">
    <property type="entry name" value="G-PROTEIN COUPLED RECEPTORS FAMILY 3 PROFILE DOMAIN-CONTAINING PROTEIN"/>
    <property type="match status" value="1"/>
</dbReference>
<evidence type="ECO:0000256" key="1">
    <source>
        <dbReference type="SAM" id="MobiDB-lite"/>
    </source>
</evidence>
<dbReference type="EMBL" id="JAANIT010001294">
    <property type="protein sequence ID" value="KAG1541086.1"/>
    <property type="molecule type" value="Genomic_DNA"/>
</dbReference>
<comment type="caution">
    <text evidence="3">The sequence shown here is derived from an EMBL/GenBank/DDBJ whole genome shotgun (WGS) entry which is preliminary data.</text>
</comment>
<feature type="region of interest" description="Disordered" evidence="1">
    <location>
        <begin position="316"/>
        <end position="341"/>
    </location>
</feature>
<dbReference type="OrthoDB" id="3210850at2759"/>
<keyword evidence="2" id="KW-0472">Membrane</keyword>
<dbReference type="Proteomes" id="UP000717996">
    <property type="component" value="Unassembled WGS sequence"/>
</dbReference>
<dbReference type="PANTHER" id="PTHR38848:SF3">
    <property type="entry name" value="G-PROTEIN COUPLED RECEPTORS FAMILY 3 PROFILE DOMAIN-CONTAINING PROTEIN"/>
    <property type="match status" value="1"/>
</dbReference>
<feature type="transmembrane region" description="Helical" evidence="2">
    <location>
        <begin position="126"/>
        <end position="147"/>
    </location>
</feature>
<gene>
    <name evidence="3" type="ORF">G6F51_008115</name>
</gene>
<proteinExistence type="predicted"/>
<name>A0A9P6Y892_RHIOR</name>
<protein>
    <submittedName>
        <fullName evidence="3">Uncharacterized protein</fullName>
    </submittedName>
</protein>
<feature type="transmembrane region" description="Helical" evidence="2">
    <location>
        <begin position="52"/>
        <end position="72"/>
    </location>
</feature>